<evidence type="ECO:0000256" key="5">
    <source>
        <dbReference type="ARBA" id="ARBA00023273"/>
    </source>
</evidence>
<gene>
    <name evidence="7" type="ORF">RMAR1173_LOCUS21641</name>
</gene>
<keyword evidence="4" id="KW-0969">Cilium</keyword>
<reference evidence="7" key="1">
    <citation type="submission" date="2021-01" db="EMBL/GenBank/DDBJ databases">
        <authorList>
            <person name="Corre E."/>
            <person name="Pelletier E."/>
            <person name="Niang G."/>
            <person name="Scheremetjew M."/>
            <person name="Finn R."/>
            <person name="Kale V."/>
            <person name="Holt S."/>
            <person name="Cochrane G."/>
            <person name="Meng A."/>
            <person name="Brown T."/>
            <person name="Cohen L."/>
        </authorList>
    </citation>
    <scope>NUCLEOTIDE SEQUENCE</scope>
    <source>
        <strain evidence="7">CCMP1243</strain>
    </source>
</reference>
<accession>A0A7S2SVE5</accession>
<dbReference type="EMBL" id="HBHJ01032685">
    <property type="protein sequence ID" value="CAD9710647.1"/>
    <property type="molecule type" value="Transcribed_RNA"/>
</dbReference>
<name>A0A7S2SVE5_9STRA</name>
<dbReference type="Pfam" id="PF11527">
    <property type="entry name" value="ARL2_Bind_BART"/>
    <property type="match status" value="1"/>
</dbReference>
<evidence type="ECO:0000256" key="3">
    <source>
        <dbReference type="ARBA" id="ARBA00022490"/>
    </source>
</evidence>
<keyword evidence="3" id="KW-0963">Cytoplasm</keyword>
<dbReference type="GO" id="GO:0005929">
    <property type="term" value="C:cilium"/>
    <property type="evidence" value="ECO:0007669"/>
    <property type="project" value="UniProtKB-SubCell"/>
</dbReference>
<organism evidence="7">
    <name type="scientific">Rhizochromulina marina</name>
    <dbReference type="NCBI Taxonomy" id="1034831"/>
    <lineage>
        <taxon>Eukaryota</taxon>
        <taxon>Sar</taxon>
        <taxon>Stramenopiles</taxon>
        <taxon>Ochrophyta</taxon>
        <taxon>Dictyochophyceae</taxon>
        <taxon>Rhizochromulinales</taxon>
        <taxon>Rhizochromulina</taxon>
    </lineage>
</organism>
<keyword evidence="5" id="KW-0966">Cell projection</keyword>
<dbReference type="AlphaFoldDB" id="A0A7S2SVE5"/>
<dbReference type="GO" id="GO:0005737">
    <property type="term" value="C:cytoplasm"/>
    <property type="evidence" value="ECO:0007669"/>
    <property type="project" value="UniProtKB-SubCell"/>
</dbReference>
<evidence type="ECO:0000256" key="4">
    <source>
        <dbReference type="ARBA" id="ARBA00023069"/>
    </source>
</evidence>
<protein>
    <recommendedName>
        <fullName evidence="6">BART domain-containing protein</fullName>
    </recommendedName>
</protein>
<evidence type="ECO:0000313" key="7">
    <source>
        <dbReference type="EMBL" id="CAD9710647.1"/>
    </source>
</evidence>
<evidence type="ECO:0000259" key="6">
    <source>
        <dbReference type="Pfam" id="PF11527"/>
    </source>
</evidence>
<evidence type="ECO:0000256" key="2">
    <source>
        <dbReference type="ARBA" id="ARBA00004496"/>
    </source>
</evidence>
<dbReference type="InterPro" id="IPR023379">
    <property type="entry name" value="BART_dom"/>
</dbReference>
<proteinExistence type="predicted"/>
<dbReference type="InterPro" id="IPR042541">
    <property type="entry name" value="BART_sf"/>
</dbReference>
<evidence type="ECO:0000256" key="1">
    <source>
        <dbReference type="ARBA" id="ARBA00004138"/>
    </source>
</evidence>
<feature type="domain" description="BART" evidence="6">
    <location>
        <begin position="28"/>
        <end position="105"/>
    </location>
</feature>
<comment type="subcellular location">
    <subcellularLocation>
        <location evidence="1">Cell projection</location>
        <location evidence="1">Cilium</location>
    </subcellularLocation>
    <subcellularLocation>
        <location evidence="2">Cytoplasm</location>
    </subcellularLocation>
</comment>
<dbReference type="Gene3D" id="1.20.1520.10">
    <property type="entry name" value="ADP-ribosylation factor-like 2-binding protein, domain"/>
    <property type="match status" value="1"/>
</dbReference>
<sequence length="114" mass="13276">MLALVVTWGVPVSRRHVDLFASALTMSADDEHRLEYYDVYREYLDEFEKKIHTFIERTGHSVDEFQTACQKVLEEEGEFSPKRFFVEALLATTEYPIFLSLMKGEARKYVSSGK</sequence>